<gene>
    <name evidence="1" type="ORF">LCGC14_2094480</name>
</gene>
<proteinExistence type="predicted"/>
<dbReference type="Gene3D" id="3.40.91.30">
    <property type="match status" value="1"/>
</dbReference>
<dbReference type="Pfam" id="PF06356">
    <property type="entry name" value="DUF1064"/>
    <property type="match status" value="1"/>
</dbReference>
<name>A0A0F9EBP7_9ZZZZ</name>
<evidence type="ECO:0008006" key="2">
    <source>
        <dbReference type="Google" id="ProtNLM"/>
    </source>
</evidence>
<accession>A0A0F9EBP7</accession>
<evidence type="ECO:0000313" key="1">
    <source>
        <dbReference type="EMBL" id="KKL71483.1"/>
    </source>
</evidence>
<dbReference type="AlphaFoldDB" id="A0A0F9EBP7"/>
<dbReference type="EMBL" id="LAZR01025581">
    <property type="protein sequence ID" value="KKL71483.1"/>
    <property type="molecule type" value="Genomic_DNA"/>
</dbReference>
<protein>
    <recommendedName>
        <fullName evidence="2">DUF1064 domain-containing protein</fullName>
    </recommendedName>
</protein>
<dbReference type="InterPro" id="IPR009414">
    <property type="entry name" value="DUF1064"/>
</dbReference>
<comment type="caution">
    <text evidence="1">The sequence shown here is derived from an EMBL/GenBank/DDBJ whole genome shotgun (WGS) entry which is preliminary data.</text>
</comment>
<reference evidence="1" key="1">
    <citation type="journal article" date="2015" name="Nature">
        <title>Complex archaea that bridge the gap between prokaryotes and eukaryotes.</title>
        <authorList>
            <person name="Spang A."/>
            <person name="Saw J.H."/>
            <person name="Jorgensen S.L."/>
            <person name="Zaremba-Niedzwiedzka K."/>
            <person name="Martijn J."/>
            <person name="Lind A.E."/>
            <person name="van Eijk R."/>
            <person name="Schleper C."/>
            <person name="Guy L."/>
            <person name="Ettema T.J."/>
        </authorList>
    </citation>
    <scope>NUCLEOTIDE SEQUENCE</scope>
</reference>
<sequence length="158" mass="18798">MEKLGFEKNKRLVRDFNNVPTQIWLGGGHYSFKSKFEAKWAKYLQLLKDSGEIIEWYYEPHTFYFPNEKTAPVQYTPDFLVIENDDTEIYQETKGYHDGPTNSKLRRFARHYPDEIIELVLMRMPKKGKSANRIRVANKYVRRIIDASVIFKQIGEQK</sequence>
<organism evidence="1">
    <name type="scientific">marine sediment metagenome</name>
    <dbReference type="NCBI Taxonomy" id="412755"/>
    <lineage>
        <taxon>unclassified sequences</taxon>
        <taxon>metagenomes</taxon>
        <taxon>ecological metagenomes</taxon>
    </lineage>
</organism>